<dbReference type="GO" id="GO:0005524">
    <property type="term" value="F:ATP binding"/>
    <property type="evidence" value="ECO:0007669"/>
    <property type="project" value="UniProtKB-KW"/>
</dbReference>
<feature type="domain" description="Histidine kinase/HSP90-like ATPase" evidence="2">
    <location>
        <begin position="47"/>
        <end position="152"/>
    </location>
</feature>
<dbReference type="InterPro" id="IPR036890">
    <property type="entry name" value="HATPase_C_sf"/>
</dbReference>
<dbReference type="Pfam" id="PF13581">
    <property type="entry name" value="HATPase_c_2"/>
    <property type="match status" value="1"/>
</dbReference>
<dbReference type="CDD" id="cd16936">
    <property type="entry name" value="HATPase_RsbW-like"/>
    <property type="match status" value="1"/>
</dbReference>
<keyword evidence="3" id="KW-0067">ATP-binding</keyword>
<proteinExistence type="predicted"/>
<evidence type="ECO:0000313" key="4">
    <source>
        <dbReference type="Proteomes" id="UP000596130"/>
    </source>
</evidence>
<protein>
    <submittedName>
        <fullName evidence="3">ATP-binding protein</fullName>
    </submittedName>
</protein>
<dbReference type="InterPro" id="IPR050267">
    <property type="entry name" value="Anti-sigma-factor_SerPK"/>
</dbReference>
<dbReference type="Proteomes" id="UP000596130">
    <property type="component" value="Chromosome"/>
</dbReference>
<dbReference type="AlphaFoldDB" id="A0A7T4PNV0"/>
<dbReference type="SUPFAM" id="SSF55874">
    <property type="entry name" value="ATPase domain of HSP90 chaperone/DNA topoisomerase II/histidine kinase"/>
    <property type="match status" value="1"/>
</dbReference>
<dbReference type="InterPro" id="IPR003594">
    <property type="entry name" value="HATPase_dom"/>
</dbReference>
<dbReference type="PANTHER" id="PTHR35526">
    <property type="entry name" value="ANTI-SIGMA-F FACTOR RSBW-RELATED"/>
    <property type="match status" value="1"/>
</dbReference>
<organism evidence="3 4">
    <name type="scientific">Streptomyces alfalfae</name>
    <dbReference type="NCBI Taxonomy" id="1642299"/>
    <lineage>
        <taxon>Bacteria</taxon>
        <taxon>Bacillati</taxon>
        <taxon>Actinomycetota</taxon>
        <taxon>Actinomycetes</taxon>
        <taxon>Kitasatosporales</taxon>
        <taxon>Streptomycetaceae</taxon>
        <taxon>Streptomyces</taxon>
    </lineage>
</organism>
<dbReference type="GO" id="GO:0004674">
    <property type="term" value="F:protein serine/threonine kinase activity"/>
    <property type="evidence" value="ECO:0007669"/>
    <property type="project" value="UniProtKB-KW"/>
</dbReference>
<reference evidence="3 4" key="1">
    <citation type="submission" date="2020-12" db="EMBL/GenBank/DDBJ databases">
        <title>Identification and biosynthesis of polyene macrolides produced by Streptomyces alfalfae Men-myco-93-63.</title>
        <authorList>
            <person name="Liu D."/>
            <person name="Li Y."/>
            <person name="Liu L."/>
            <person name="Han X."/>
            <person name="Shen F."/>
        </authorList>
    </citation>
    <scope>NUCLEOTIDE SEQUENCE [LARGE SCALE GENOMIC DNA]</scope>
    <source>
        <strain evidence="3 4">Men-myco-93-63</strain>
    </source>
</reference>
<keyword evidence="1" id="KW-0808">Transferase</keyword>
<evidence type="ECO:0000256" key="1">
    <source>
        <dbReference type="ARBA" id="ARBA00022527"/>
    </source>
</evidence>
<sequence length="173" mass="18193">MDGAIVDGVTPPAPLVTEAAQGRLGVLAEARPEGAVEVCVSFVLAPHPGSVAQARRLMRAQFGVWAVRDEDACDAAALILSELVTNAVVHTASRRIICELCAESEKLRITVRDEGCGSGIPRPAHRGMDEEHGRGLLLVDAVSSAWGVHDAGPGSGRTVWAELRRVAEATART</sequence>
<keyword evidence="1" id="KW-0418">Kinase</keyword>
<gene>
    <name evidence="3" type="ORF">I8755_10155</name>
</gene>
<dbReference type="Gene3D" id="3.30.565.10">
    <property type="entry name" value="Histidine kinase-like ATPase, C-terminal domain"/>
    <property type="match status" value="1"/>
</dbReference>
<keyword evidence="1" id="KW-0723">Serine/threonine-protein kinase</keyword>
<accession>A0A7T4PNV0</accession>
<evidence type="ECO:0000259" key="2">
    <source>
        <dbReference type="Pfam" id="PF13581"/>
    </source>
</evidence>
<name>A0A7T4PNV0_9ACTN</name>
<keyword evidence="3" id="KW-0547">Nucleotide-binding</keyword>
<dbReference type="EMBL" id="CP065959">
    <property type="protein sequence ID" value="QQC93700.1"/>
    <property type="molecule type" value="Genomic_DNA"/>
</dbReference>
<evidence type="ECO:0000313" key="3">
    <source>
        <dbReference type="EMBL" id="QQC93700.1"/>
    </source>
</evidence>
<dbReference type="PANTHER" id="PTHR35526:SF3">
    <property type="entry name" value="ANTI-SIGMA-F FACTOR RSBW"/>
    <property type="match status" value="1"/>
</dbReference>